<evidence type="ECO:0000313" key="4">
    <source>
        <dbReference type="Proteomes" id="UP000762676"/>
    </source>
</evidence>
<keyword evidence="3" id="KW-0418">Kinase</keyword>
<evidence type="ECO:0000259" key="2">
    <source>
        <dbReference type="Pfam" id="PF20502"/>
    </source>
</evidence>
<dbReference type="GO" id="GO:0000723">
    <property type="term" value="P:telomere maintenance"/>
    <property type="evidence" value="ECO:0007669"/>
    <property type="project" value="TreeGrafter"/>
</dbReference>
<dbReference type="GO" id="GO:0005634">
    <property type="term" value="C:nucleus"/>
    <property type="evidence" value="ECO:0007669"/>
    <property type="project" value="TreeGrafter"/>
</dbReference>
<proteinExistence type="predicted"/>
<feature type="domain" description="DNA-dependent protein kinase catalytic subunit CC1/2" evidence="2">
    <location>
        <begin position="638"/>
        <end position="1461"/>
    </location>
</feature>
<evidence type="ECO:0000313" key="3">
    <source>
        <dbReference type="EMBL" id="GFR68841.1"/>
    </source>
</evidence>
<keyword evidence="4" id="KW-1185">Reference proteome</keyword>
<dbReference type="PANTHER" id="PTHR11139:SF68">
    <property type="entry name" value="DNA-DEPENDENT PROTEIN KINASE CATALYTIC SUBUNIT"/>
    <property type="match status" value="1"/>
</dbReference>
<dbReference type="GO" id="GO:0006302">
    <property type="term" value="P:double-strand break repair"/>
    <property type="evidence" value="ECO:0007669"/>
    <property type="project" value="TreeGrafter"/>
</dbReference>
<name>A0AAV4F8R9_9GAST</name>
<evidence type="ECO:0000259" key="1">
    <source>
        <dbReference type="Pfam" id="PF20500"/>
    </source>
</evidence>
<dbReference type="InterPro" id="IPR046803">
    <property type="entry name" value="DNAPKcs_CC1-2"/>
</dbReference>
<accession>A0AAV4F8R9</accession>
<comment type="caution">
    <text evidence="3">The sequence shown here is derived from an EMBL/GenBank/DDBJ whole genome shotgun (WGS) entry which is preliminary data.</text>
</comment>
<protein>
    <submittedName>
        <fullName evidence="3">DNA-dependent protein kinase catalytic subunit</fullName>
    </submittedName>
</protein>
<dbReference type="InterPro" id="IPR050517">
    <property type="entry name" value="DDR_Repair_Kinase"/>
</dbReference>
<dbReference type="Pfam" id="PF20500">
    <property type="entry name" value="DNA-PKcs_N"/>
    <property type="match status" value="1"/>
</dbReference>
<feature type="domain" description="DNA-PKcs N-terminal" evidence="1">
    <location>
        <begin position="13"/>
        <end position="544"/>
    </location>
</feature>
<reference evidence="3 4" key="1">
    <citation type="journal article" date="2021" name="Elife">
        <title>Chloroplast acquisition without the gene transfer in kleptoplastic sea slugs, Plakobranchus ocellatus.</title>
        <authorList>
            <person name="Maeda T."/>
            <person name="Takahashi S."/>
            <person name="Yoshida T."/>
            <person name="Shimamura S."/>
            <person name="Takaki Y."/>
            <person name="Nagai Y."/>
            <person name="Toyoda A."/>
            <person name="Suzuki Y."/>
            <person name="Arimoto A."/>
            <person name="Ishii H."/>
            <person name="Satoh N."/>
            <person name="Nishiyama T."/>
            <person name="Hasebe M."/>
            <person name="Maruyama T."/>
            <person name="Minagawa J."/>
            <person name="Obokata J."/>
            <person name="Shigenobu S."/>
        </authorList>
    </citation>
    <scope>NUCLEOTIDE SEQUENCE [LARGE SCALE GENOMIC DNA]</scope>
</reference>
<dbReference type="Proteomes" id="UP000762676">
    <property type="component" value="Unassembled WGS sequence"/>
</dbReference>
<keyword evidence="3" id="KW-0808">Transferase</keyword>
<dbReference type="GO" id="GO:0004674">
    <property type="term" value="F:protein serine/threonine kinase activity"/>
    <property type="evidence" value="ECO:0007669"/>
    <property type="project" value="TreeGrafter"/>
</dbReference>
<organism evidence="3 4">
    <name type="scientific">Elysia marginata</name>
    <dbReference type="NCBI Taxonomy" id="1093978"/>
    <lineage>
        <taxon>Eukaryota</taxon>
        <taxon>Metazoa</taxon>
        <taxon>Spiralia</taxon>
        <taxon>Lophotrochozoa</taxon>
        <taxon>Mollusca</taxon>
        <taxon>Gastropoda</taxon>
        <taxon>Heterobranchia</taxon>
        <taxon>Euthyneura</taxon>
        <taxon>Panpulmonata</taxon>
        <taxon>Sacoglossa</taxon>
        <taxon>Placobranchoidea</taxon>
        <taxon>Plakobranchidae</taxon>
        <taxon>Elysia</taxon>
    </lineage>
</organism>
<dbReference type="EMBL" id="BMAT01000580">
    <property type="protein sequence ID" value="GFR68841.1"/>
    <property type="molecule type" value="Genomic_DNA"/>
</dbReference>
<gene>
    <name evidence="3" type="ORF">ElyMa_000287200</name>
</gene>
<dbReference type="SUPFAM" id="SSF48371">
    <property type="entry name" value="ARM repeat"/>
    <property type="match status" value="2"/>
</dbReference>
<dbReference type="Pfam" id="PF20502">
    <property type="entry name" value="DNAPKcs_CC1-2"/>
    <property type="match status" value="1"/>
</dbReference>
<dbReference type="InterPro" id="IPR016024">
    <property type="entry name" value="ARM-type_fold"/>
</dbReference>
<dbReference type="GO" id="GO:0008630">
    <property type="term" value="P:intrinsic apoptotic signaling pathway in response to DNA damage"/>
    <property type="evidence" value="ECO:0007669"/>
    <property type="project" value="TreeGrafter"/>
</dbReference>
<sequence length="1562" mass="175655">MLHRKGKEDALAVDNDRLSFTFFLLEFRNIMNNKFSTSKEVSMAIRGYGLLAAPCRSFLTEDDAQLMFGEMITQCEHQFFGPTEDMSEQLMSVPSYLTALANIVRQVDSVPASHALVLERLVITLIENIAQVNKPQQFVCFKSILLLLLTLMEKATVFPQMLESIVYQGLLRTCSHPIVMETNETEEAQVGPSNSATTPSITYKDYLSLWSTLLESAKIKDLAADDFTIADRIRLTEALYNQLMAAVLKILNKLDLEASVADQNDSGMEIEEDDQSVSADPTSGVIAKRPKDFQVFINLVDFCKDLFLSVQWRFFRCWVFTFTHTLIIMSTRHPLVSGFYKLLSVTMTVANKLDYFTGLEKQLPSLDSMEVDDENWNENKEARGTYLLVKKFSKEVLVRIKQYKDDLLASCLALILALPREIIVTSMADIVPAIQTTFTIGLSYLPLAMVGLEALEQWSRLLPHSVLAPYYKDILPFLDAYLRTDSRGSEDASADFTVTIKSKSSAKRSKAPVRLVRVPKDADGKSSNSQLNQVKQRILLYLGGLGGEINQELLANTEEDMSNEAIAWDTYQHLRFDIPFFDMKPVIYFDQFLPHVVKLAQQSSDRKTKVAACELLHSLVLYSLGRGAHMPGQTQQVRPMEQLYRRLFPPLLSLACDVEQVCKDLFQPLILQLIHWFTNSKMAESPETMALLDCIFDSLIQGENTALRDFSAGCLREFLEWSLKQISKKDAEKNPINAKSVFKRIKSYALHPSSAKRFGAAMAFNSIYKIFREEEPLVDRFTFEILVYFVESLAIAHKDDESLGTQKQCAKVLEHLERIIKVKADLLKKDTGLKKRPEPSSWSSRKLEIALRWLTRQCGNPQTECRHTCMKLVYNLCTLLQGIKTPKTFFGVFLKAEGPQYFLERFEGGGKTPRGSHGLLAYPEMQGQGSEFSLVKVTHWFDMLLAVLDCYCWLFQEDLMTPTQIFTGIMIAQITTLKVPPTLIMMMVLDGKGSEMSKCFKSVAHFLNELALGGIDRAAAQFNKSTDTVFTPREEEEYNRLKCTVIIRTLNFLCVLLAKHSSEVDKVVPAEVWCENLWKLLCACAVRPTTVGFDMADTEIMHQLPQEMNQVLVVFMKKLPSVQLKHMKEVVSSYLKSTSDLAASLPIDLTSAPSSPDLLSLTQMAEGYSRLHSVKLLPKNDSLPQALLDNAFQGIVEKASGHVVRKSLTPTALNLAKSLLTLALDLGLTAESLVNTILDKTCVKEVTGIKGETVPQGGLFFTLLCPVINLHAASAKGRLVVQHLMDRVDSDITTVGGVLVSLLDFVVKDKTLRRREGPQLSLDILGQWNKLATCWGDKATPHSQSLALMLLTKLLLIDSKCVENSSNSNFRPVFEMYLKMLQDPKTNMSFKNQVLDLLPFFACLKDDTEVQLKEALNRYIANNFPLKSSEFSVGTHQYKDYISGIDKLLTGLEMSGSLMLLEILISVFCREPQHAHEDSIQAGIARFVRRLPLDKQGPALDVPFSIFVNEGGFPNDIRKSAIERVCLPLLRLVSMATVVDFFVKHVQKLIAPFDTKLIKVAP</sequence>
<dbReference type="PANTHER" id="PTHR11139">
    <property type="entry name" value="ATAXIA TELANGIECTASIA MUTATED ATM -RELATED"/>
    <property type="match status" value="1"/>
</dbReference>
<dbReference type="InterPro" id="IPR046804">
    <property type="entry name" value="DNA-PKcs_N"/>
</dbReference>